<dbReference type="EMBL" id="BLSD01000331">
    <property type="protein sequence ID" value="GFP40592.1"/>
    <property type="molecule type" value="Genomic_DNA"/>
</dbReference>
<evidence type="ECO:0000313" key="2">
    <source>
        <dbReference type="EMBL" id="GFP40592.1"/>
    </source>
</evidence>
<proteinExistence type="predicted"/>
<reference evidence="2 3" key="1">
    <citation type="journal article" date="2020" name="Front. Microbiol.">
        <title>Single-cell genomics of novel Actinobacteria with the Wood-Ljungdahl pathway discovered in a serpentinizing system.</title>
        <authorList>
            <person name="Merino N."/>
            <person name="Kawai M."/>
            <person name="Boyd E.S."/>
            <person name="Colman D.R."/>
            <person name="McGlynn S.E."/>
            <person name="Nealson K.H."/>
            <person name="Kurokawa K."/>
            <person name="Hongoh Y."/>
        </authorList>
    </citation>
    <scope>NUCLEOTIDE SEQUENCE [LARGE SCALE GENOMIC DNA]</scope>
    <source>
        <strain evidence="2 3">S47</strain>
    </source>
</reference>
<dbReference type="Pfam" id="PF13592">
    <property type="entry name" value="HTH_33"/>
    <property type="match status" value="1"/>
</dbReference>
<dbReference type="SUPFAM" id="SSF46689">
    <property type="entry name" value="Homeodomain-like"/>
    <property type="match status" value="1"/>
</dbReference>
<evidence type="ECO:0000313" key="3">
    <source>
        <dbReference type="Proteomes" id="UP000569018"/>
    </source>
</evidence>
<name>A0A6V8Q767_9ACTN</name>
<feature type="domain" description="Winged helix-turn helix" evidence="1">
    <location>
        <begin position="109"/>
        <end position="159"/>
    </location>
</feature>
<dbReference type="InterPro" id="IPR009057">
    <property type="entry name" value="Homeodomain-like_sf"/>
</dbReference>
<sequence length="183" mass="20979">MRALTITHRDITRDSLLRIAEEIPGARIGLRIAGYLLVLSGWRSSQVAELFGLTRCGVVKWIRKANQMGLEAVRDRPRSGRPALIDQGLMKELDQVLSRPPKEGGIARSRWDGVVVVEYLDRVHRIKIHVRHAQRLIRKLGYSLRRPIYRYVQASEEGVPGFWEELKKTPSRPQKQGPKGRPF</sequence>
<dbReference type="Pfam" id="PF13551">
    <property type="entry name" value="HTH_29"/>
    <property type="match status" value="1"/>
</dbReference>
<evidence type="ECO:0000259" key="1">
    <source>
        <dbReference type="Pfam" id="PF13592"/>
    </source>
</evidence>
<dbReference type="RefSeq" id="WP_176236396.1">
    <property type="nucleotide sequence ID" value="NZ_BLSD01000331.1"/>
</dbReference>
<dbReference type="AlphaFoldDB" id="A0A6V8Q767"/>
<dbReference type="InterPro" id="IPR025959">
    <property type="entry name" value="Winged_HTH_dom"/>
</dbReference>
<comment type="caution">
    <text evidence="2">The sequence shown here is derived from an EMBL/GenBank/DDBJ whole genome shotgun (WGS) entry which is preliminary data.</text>
</comment>
<protein>
    <recommendedName>
        <fullName evidence="1">Winged helix-turn helix domain-containing protein</fullName>
    </recommendedName>
</protein>
<gene>
    <name evidence="2" type="ORF">HKBW3S47_02289</name>
</gene>
<organism evidence="2 3">
    <name type="scientific">Candidatus Hakubella thermalkaliphila</name>
    <dbReference type="NCBI Taxonomy" id="2754717"/>
    <lineage>
        <taxon>Bacteria</taxon>
        <taxon>Bacillati</taxon>
        <taxon>Actinomycetota</taxon>
        <taxon>Actinomycetota incertae sedis</taxon>
        <taxon>Candidatus Hakubellales</taxon>
        <taxon>Candidatus Hakubellaceae</taxon>
        <taxon>Candidatus Hakubella</taxon>
    </lineage>
</organism>
<accession>A0A6V8Q767</accession>
<dbReference type="Proteomes" id="UP000569018">
    <property type="component" value="Unassembled WGS sequence"/>
</dbReference>